<sequence length="208" mass="23183">MSAPTAPAEVIRETEHRIPGLIPGHVVVIITRVEKEATLPVTAPPAPQIPDIVPLPPTAITPDINWDTVPAHPALPVQQSSTQFNSEIPHPRDLHPRDLHHRGKFYTIFHGREVGIFYDAITEVRPHIDGVPHALMKGYKSWEEALMEYTQAYKGEKVGWEIAVINPENVAFPLEGENWDEPQNVRYWADQMPSGSGTVIISDTESDS</sequence>
<accession>A0AAW0B3F3</accession>
<protein>
    <recommendedName>
        <fullName evidence="1">Ribonuclease H1 N-terminal domain-containing protein</fullName>
    </recommendedName>
</protein>
<dbReference type="Proteomes" id="UP001383192">
    <property type="component" value="Unassembled WGS sequence"/>
</dbReference>
<evidence type="ECO:0000313" key="3">
    <source>
        <dbReference type="Proteomes" id="UP001383192"/>
    </source>
</evidence>
<proteinExistence type="predicted"/>
<reference evidence="2 3" key="1">
    <citation type="submission" date="2024-01" db="EMBL/GenBank/DDBJ databases">
        <title>A draft genome for a cacao thread blight-causing isolate of Paramarasmius palmivorus.</title>
        <authorList>
            <person name="Baruah I.K."/>
            <person name="Bukari Y."/>
            <person name="Amoako-Attah I."/>
            <person name="Meinhardt L.W."/>
            <person name="Bailey B.A."/>
            <person name="Cohen S.P."/>
        </authorList>
    </citation>
    <scope>NUCLEOTIDE SEQUENCE [LARGE SCALE GENOMIC DNA]</scope>
    <source>
        <strain evidence="2 3">GH-12</strain>
    </source>
</reference>
<organism evidence="2 3">
    <name type="scientific">Paramarasmius palmivorus</name>
    <dbReference type="NCBI Taxonomy" id="297713"/>
    <lineage>
        <taxon>Eukaryota</taxon>
        <taxon>Fungi</taxon>
        <taxon>Dikarya</taxon>
        <taxon>Basidiomycota</taxon>
        <taxon>Agaricomycotina</taxon>
        <taxon>Agaricomycetes</taxon>
        <taxon>Agaricomycetidae</taxon>
        <taxon>Agaricales</taxon>
        <taxon>Marasmiineae</taxon>
        <taxon>Marasmiaceae</taxon>
        <taxon>Paramarasmius</taxon>
    </lineage>
</organism>
<keyword evidence="3" id="KW-1185">Reference proteome</keyword>
<dbReference type="InterPro" id="IPR009027">
    <property type="entry name" value="Ribosomal_bL9/RNase_H1_N"/>
</dbReference>
<dbReference type="InterPro" id="IPR037056">
    <property type="entry name" value="RNase_H1_N_sf"/>
</dbReference>
<dbReference type="SUPFAM" id="SSF55658">
    <property type="entry name" value="L9 N-domain-like"/>
    <property type="match status" value="1"/>
</dbReference>
<dbReference type="InterPro" id="IPR011320">
    <property type="entry name" value="RNase_H1_N"/>
</dbReference>
<feature type="domain" description="Ribonuclease H1 N-terminal" evidence="1">
    <location>
        <begin position="104"/>
        <end position="145"/>
    </location>
</feature>
<dbReference type="EMBL" id="JAYKXP010000193">
    <property type="protein sequence ID" value="KAK7020166.1"/>
    <property type="molecule type" value="Genomic_DNA"/>
</dbReference>
<dbReference type="Gene3D" id="3.40.970.10">
    <property type="entry name" value="Ribonuclease H1, N-terminal domain"/>
    <property type="match status" value="1"/>
</dbReference>
<comment type="caution">
    <text evidence="2">The sequence shown here is derived from an EMBL/GenBank/DDBJ whole genome shotgun (WGS) entry which is preliminary data.</text>
</comment>
<name>A0AAW0B3F3_9AGAR</name>
<evidence type="ECO:0000259" key="1">
    <source>
        <dbReference type="Pfam" id="PF01693"/>
    </source>
</evidence>
<dbReference type="Pfam" id="PF01693">
    <property type="entry name" value="Cauli_VI"/>
    <property type="match status" value="1"/>
</dbReference>
<dbReference type="AlphaFoldDB" id="A0AAW0B3F3"/>
<evidence type="ECO:0000313" key="2">
    <source>
        <dbReference type="EMBL" id="KAK7020166.1"/>
    </source>
</evidence>
<gene>
    <name evidence="2" type="ORF">VNI00_017844</name>
</gene>